<evidence type="ECO:0000313" key="2">
    <source>
        <dbReference type="Proteomes" id="UP000035740"/>
    </source>
</evidence>
<sequence length="38" mass="4003">MASILDIKAVSYDVCGFVRMADAGYKAKAGSYDVLSVS</sequence>
<protein>
    <submittedName>
        <fullName evidence="1">Uncharacterized protein</fullName>
    </submittedName>
</protein>
<evidence type="ECO:0000313" key="1">
    <source>
        <dbReference type="EMBL" id="KMS97406.1"/>
    </source>
</evidence>
<proteinExistence type="predicted"/>
<keyword evidence="2" id="KW-1185">Reference proteome</keyword>
<gene>
    <name evidence="1" type="ORF">BVRB_6g155440</name>
</gene>
<reference evidence="1 2" key="1">
    <citation type="journal article" date="2014" name="Nature">
        <title>The genome of the recently domesticated crop plant sugar beet (Beta vulgaris).</title>
        <authorList>
            <person name="Dohm J.C."/>
            <person name="Minoche A.E."/>
            <person name="Holtgrawe D."/>
            <person name="Capella-Gutierrez S."/>
            <person name="Zakrzewski F."/>
            <person name="Tafer H."/>
            <person name="Rupp O."/>
            <person name="Sorensen T.R."/>
            <person name="Stracke R."/>
            <person name="Reinhardt R."/>
            <person name="Goesmann A."/>
            <person name="Kraft T."/>
            <person name="Schulz B."/>
            <person name="Stadler P.F."/>
            <person name="Schmidt T."/>
            <person name="Gabaldon T."/>
            <person name="Lehrach H."/>
            <person name="Weisshaar B."/>
            <person name="Himmelbauer H."/>
        </authorList>
    </citation>
    <scope>NUCLEOTIDE SEQUENCE [LARGE SCALE GENOMIC DNA]</scope>
    <source>
        <tissue evidence="1">Taproot</tissue>
    </source>
</reference>
<dbReference type="AlphaFoldDB" id="A0A0J8B8V8"/>
<organism evidence="1 2">
    <name type="scientific">Beta vulgaris subsp. vulgaris</name>
    <name type="common">Beet</name>
    <dbReference type="NCBI Taxonomy" id="3555"/>
    <lineage>
        <taxon>Eukaryota</taxon>
        <taxon>Viridiplantae</taxon>
        <taxon>Streptophyta</taxon>
        <taxon>Embryophyta</taxon>
        <taxon>Tracheophyta</taxon>
        <taxon>Spermatophyta</taxon>
        <taxon>Magnoliopsida</taxon>
        <taxon>eudicotyledons</taxon>
        <taxon>Gunneridae</taxon>
        <taxon>Pentapetalae</taxon>
        <taxon>Caryophyllales</taxon>
        <taxon>Chenopodiaceae</taxon>
        <taxon>Betoideae</taxon>
        <taxon>Beta</taxon>
    </lineage>
</organism>
<dbReference type="OrthoDB" id="1735294at2759"/>
<accession>A0A0J8B8V8</accession>
<dbReference type="eggNOG" id="KOG1948">
    <property type="taxonomic scope" value="Eukaryota"/>
</dbReference>
<dbReference type="Gramene" id="KMS97406">
    <property type="protein sequence ID" value="KMS97406"/>
    <property type="gene ID" value="BVRB_6g155440"/>
</dbReference>
<name>A0A0J8B8V8_BETVV</name>
<dbReference type="Proteomes" id="UP000035740">
    <property type="component" value="Unassembled WGS sequence"/>
</dbReference>
<dbReference type="EMBL" id="KQ090321">
    <property type="protein sequence ID" value="KMS97406.1"/>
    <property type="molecule type" value="Genomic_DNA"/>
</dbReference>